<dbReference type="AlphaFoldDB" id="A0A1G2T7C6"/>
<gene>
    <name evidence="2" type="ORF">A2W58_02965</name>
</gene>
<dbReference type="Proteomes" id="UP000179264">
    <property type="component" value="Unassembled WGS sequence"/>
</dbReference>
<comment type="caution">
    <text evidence="2">The sequence shown here is derived from an EMBL/GenBank/DDBJ whole genome shotgun (WGS) entry which is preliminary data.</text>
</comment>
<protein>
    <recommendedName>
        <fullName evidence="4">Cell division protein FtsL</fullName>
    </recommendedName>
</protein>
<evidence type="ECO:0000313" key="2">
    <source>
        <dbReference type="EMBL" id="OHA93164.1"/>
    </source>
</evidence>
<evidence type="ECO:0008006" key="4">
    <source>
        <dbReference type="Google" id="ProtNLM"/>
    </source>
</evidence>
<feature type="transmembrane region" description="Helical" evidence="1">
    <location>
        <begin position="12"/>
        <end position="38"/>
    </location>
</feature>
<name>A0A1G2T7C6_9BACT</name>
<keyword evidence="1" id="KW-1133">Transmembrane helix</keyword>
<evidence type="ECO:0000256" key="1">
    <source>
        <dbReference type="SAM" id="Phobius"/>
    </source>
</evidence>
<proteinExistence type="predicted"/>
<keyword evidence="1" id="KW-0472">Membrane</keyword>
<keyword evidence="1" id="KW-0812">Transmembrane</keyword>
<evidence type="ECO:0000313" key="3">
    <source>
        <dbReference type="Proteomes" id="UP000179264"/>
    </source>
</evidence>
<sequence length="124" mass="14504">MLDFQQKRKVRAFLYHPVTLVTLFIIVVFFLHSTWVVYEKKRESEQNKNISLANVNLLRAHDVELSSRIDRLKTDSGIEEEIRSKFTVAKNNENMVIVVEEKETSASSTSQTGGFWRKLSDFFF</sequence>
<accession>A0A1G2T7C6</accession>
<dbReference type="EMBL" id="MHVL01000026">
    <property type="protein sequence ID" value="OHA93164.1"/>
    <property type="molecule type" value="Genomic_DNA"/>
</dbReference>
<dbReference type="Pfam" id="PF04977">
    <property type="entry name" value="DivIC"/>
    <property type="match status" value="1"/>
</dbReference>
<reference evidence="2 3" key="1">
    <citation type="journal article" date="2016" name="Nat. Commun.">
        <title>Thousands of microbial genomes shed light on interconnected biogeochemical processes in an aquifer system.</title>
        <authorList>
            <person name="Anantharaman K."/>
            <person name="Brown C.T."/>
            <person name="Hug L.A."/>
            <person name="Sharon I."/>
            <person name="Castelle C.J."/>
            <person name="Probst A.J."/>
            <person name="Thomas B.C."/>
            <person name="Singh A."/>
            <person name="Wilkins M.J."/>
            <person name="Karaoz U."/>
            <person name="Brodie E.L."/>
            <person name="Williams K.H."/>
            <person name="Hubbard S.S."/>
            <person name="Banfield J.F."/>
        </authorList>
    </citation>
    <scope>NUCLEOTIDE SEQUENCE [LARGE SCALE GENOMIC DNA]</scope>
</reference>
<organism evidence="2 3">
    <name type="scientific">Candidatus Zambryskibacteria bacterium RIFCSPHIGHO2_02_38_10.5</name>
    <dbReference type="NCBI Taxonomy" id="1802742"/>
    <lineage>
        <taxon>Bacteria</taxon>
        <taxon>Candidatus Zambryskiibacteriota</taxon>
    </lineage>
</organism>
<dbReference type="InterPro" id="IPR007060">
    <property type="entry name" value="FtsL/DivIC"/>
</dbReference>